<evidence type="ECO:0000259" key="2">
    <source>
        <dbReference type="SMART" id="SM00382"/>
    </source>
</evidence>
<dbReference type="EMBL" id="BAAAOQ010000026">
    <property type="protein sequence ID" value="GAA2203125.1"/>
    <property type="molecule type" value="Genomic_DNA"/>
</dbReference>
<sequence>MRDGHRAEAERLLVRAVEEEVRRSGGRVDGQVLLARARGALDAMADAAGEEYAAYLRALDEAEAGRLTFGQRYARAGAGTALLVAAVAAVAAAVADLTLGTGTGTALGAGATAAVVGAATTVVKVAGAHLPAAHHRAGAAGQPGGPEQLRLQWLTALEVRGIRPFLDQQRVLSASTGAKKTGGGPALRGADKSAAARRRSVLEQSFGQLPEADGPFAGRRAELGRIRQWAQAARAATETRPTVVVLHGEPGSGRTTLAVRAAHELRDHFRGAVVVDLRGGSREEAPLSTREALLHLLNRLGAPREQLLFRERSSPDQQLKRLGELYHRHLTGLPVTIVLDDASDPEQVRALVPERSDSLVLVTARTPLDLPADLPAWVHELPVPALDTAGAEELLSATAQDAHGQGGEATSSEGWRRETGGTYDAESAGRVRELCGGLPLALRIAGSALGPRSPRQLAADLGAYGPVEPVERALWLRYTDQPEPTRRLLRRLALAGRASLGAAAAAALLATDEAEATRHLVALARAGLIDHVRGSRYRLHDLVRAFAHARLLDEEDPAERAAAQERLIVNYAELADSVLRLVDGNMSTRSNQFGSHGFPSLDEALRWLDDESSFITAALRHAEGVDQAAVLNLLGALCDYCLLRGDLYRLGEISELAQSVDQGLLVRSVQWRTGIAARQLGELDKARTTLAAVVDLYREAHHDAGAARALTSLGITLHHQGNLTEAAAKLQEALDMQAAPELATDRAWTMHALAAVQRDRARLAEALDLLTRSLVLHREGGSVHGEAWAHFQLGQLALRLGDVPRAETELRAALERYGRTRDARGEAWALTQLARARLVAGDASAALESLRRAVARHRDNEDARGEAWTLYYLGQALEETGELDQAVRELERSRTMFSRIRDVYGLACARHHSARATRDQRAAQTGSLRNSGFARQLLVDARADFQRIGVAHGEAWTCLELAVVDAGNARTQQALALCDEALTLFSSYGDRRGEDWARFLRCTLLPYAAPGGVEVGTAVAQEELAQLARAAHPLRDEKLDEYVSAYALLLERGVQLEAGWQAWRLRMTPDRHAREVMGVAVPAGR</sequence>
<dbReference type="PANTHER" id="PTHR47691">
    <property type="entry name" value="REGULATOR-RELATED"/>
    <property type="match status" value="1"/>
</dbReference>
<dbReference type="InterPro" id="IPR003593">
    <property type="entry name" value="AAA+_ATPase"/>
</dbReference>
<accession>A0ABN3C1J2</accession>
<dbReference type="InterPro" id="IPR027417">
    <property type="entry name" value="P-loop_NTPase"/>
</dbReference>
<dbReference type="Gene3D" id="1.25.40.10">
    <property type="entry name" value="Tetratricopeptide repeat domain"/>
    <property type="match status" value="2"/>
</dbReference>
<dbReference type="Pfam" id="PF13424">
    <property type="entry name" value="TPR_12"/>
    <property type="match status" value="2"/>
</dbReference>
<dbReference type="PRINTS" id="PR00364">
    <property type="entry name" value="DISEASERSIST"/>
</dbReference>
<dbReference type="InterPro" id="IPR019734">
    <property type="entry name" value="TPR_rpt"/>
</dbReference>
<evidence type="ECO:0000313" key="3">
    <source>
        <dbReference type="EMBL" id="GAA2203125.1"/>
    </source>
</evidence>
<dbReference type="Pfam" id="PF13432">
    <property type="entry name" value="TPR_16"/>
    <property type="match status" value="1"/>
</dbReference>
<proteinExistence type="predicted"/>
<organism evidence="3 4">
    <name type="scientific">Streptomyces bangladeshensis</name>
    <dbReference type="NCBI Taxonomy" id="295352"/>
    <lineage>
        <taxon>Bacteria</taxon>
        <taxon>Bacillati</taxon>
        <taxon>Actinomycetota</taxon>
        <taxon>Actinomycetes</taxon>
        <taxon>Kitasatosporales</taxon>
        <taxon>Streptomycetaceae</taxon>
        <taxon>Streptomyces</taxon>
    </lineage>
</organism>
<dbReference type="SUPFAM" id="SSF52540">
    <property type="entry name" value="P-loop containing nucleoside triphosphate hydrolases"/>
    <property type="match status" value="1"/>
</dbReference>
<feature type="region of interest" description="Disordered" evidence="1">
    <location>
        <begin position="399"/>
        <end position="423"/>
    </location>
</feature>
<dbReference type="SMART" id="SM00382">
    <property type="entry name" value="AAA"/>
    <property type="match status" value="1"/>
</dbReference>
<protein>
    <submittedName>
        <fullName evidence="3">Tetratricopeptide repeat protein</fullName>
    </submittedName>
</protein>
<evidence type="ECO:0000313" key="4">
    <source>
        <dbReference type="Proteomes" id="UP001501391"/>
    </source>
</evidence>
<dbReference type="InterPro" id="IPR041664">
    <property type="entry name" value="AAA_16"/>
</dbReference>
<evidence type="ECO:0000256" key="1">
    <source>
        <dbReference type="SAM" id="MobiDB-lite"/>
    </source>
</evidence>
<feature type="domain" description="AAA+ ATPase" evidence="2">
    <location>
        <begin position="240"/>
        <end position="535"/>
    </location>
</feature>
<dbReference type="Pfam" id="PF13191">
    <property type="entry name" value="AAA_16"/>
    <property type="match status" value="1"/>
</dbReference>
<keyword evidence="4" id="KW-1185">Reference proteome</keyword>
<dbReference type="Gene3D" id="3.40.50.300">
    <property type="entry name" value="P-loop containing nucleotide triphosphate hydrolases"/>
    <property type="match status" value="1"/>
</dbReference>
<feature type="region of interest" description="Disordered" evidence="1">
    <location>
        <begin position="175"/>
        <end position="194"/>
    </location>
</feature>
<dbReference type="Proteomes" id="UP001501391">
    <property type="component" value="Unassembled WGS sequence"/>
</dbReference>
<dbReference type="PANTHER" id="PTHR47691:SF3">
    <property type="entry name" value="HTH-TYPE TRANSCRIPTIONAL REGULATOR RV0890C-RELATED"/>
    <property type="match status" value="1"/>
</dbReference>
<name>A0ABN3C1J2_9ACTN</name>
<dbReference type="InterPro" id="IPR011990">
    <property type="entry name" value="TPR-like_helical_dom_sf"/>
</dbReference>
<reference evidence="3 4" key="1">
    <citation type="journal article" date="2019" name="Int. J. Syst. Evol. Microbiol.">
        <title>The Global Catalogue of Microorganisms (GCM) 10K type strain sequencing project: providing services to taxonomists for standard genome sequencing and annotation.</title>
        <authorList>
            <consortium name="The Broad Institute Genomics Platform"/>
            <consortium name="The Broad Institute Genome Sequencing Center for Infectious Disease"/>
            <person name="Wu L."/>
            <person name="Ma J."/>
        </authorList>
    </citation>
    <scope>NUCLEOTIDE SEQUENCE [LARGE SCALE GENOMIC DNA]</scope>
    <source>
        <strain evidence="3 4">JCM 14924</strain>
    </source>
</reference>
<comment type="caution">
    <text evidence="3">The sequence shown here is derived from an EMBL/GenBank/DDBJ whole genome shotgun (WGS) entry which is preliminary data.</text>
</comment>
<dbReference type="SMART" id="SM00028">
    <property type="entry name" value="TPR"/>
    <property type="match status" value="6"/>
</dbReference>
<dbReference type="SUPFAM" id="SSF48452">
    <property type="entry name" value="TPR-like"/>
    <property type="match status" value="2"/>
</dbReference>
<dbReference type="RefSeq" id="WP_346164062.1">
    <property type="nucleotide sequence ID" value="NZ_BAAAOQ010000026.1"/>
</dbReference>
<gene>
    <name evidence="3" type="ORF">GCM10009787_64910</name>
</gene>